<evidence type="ECO:0000256" key="1">
    <source>
        <dbReference type="SAM" id="Phobius"/>
    </source>
</evidence>
<reference evidence="2" key="1">
    <citation type="submission" date="2014-09" db="EMBL/GenBank/DDBJ databases">
        <authorList>
            <person name="Magalhaes I.L.F."/>
            <person name="Oliveira U."/>
            <person name="Santos F.R."/>
            <person name="Vidigal T.H.D.A."/>
            <person name="Brescovit A.D."/>
            <person name="Santos A.J."/>
        </authorList>
    </citation>
    <scope>NUCLEOTIDE SEQUENCE</scope>
    <source>
        <tissue evidence="2">Shoot tissue taken approximately 20 cm above the soil surface</tissue>
    </source>
</reference>
<protein>
    <submittedName>
        <fullName evidence="2">Uncharacterized protein</fullName>
    </submittedName>
</protein>
<dbReference type="EMBL" id="GBRH01252740">
    <property type="protein sequence ID" value="JAD45155.1"/>
    <property type="molecule type" value="Transcribed_RNA"/>
</dbReference>
<feature type="transmembrane region" description="Helical" evidence="1">
    <location>
        <begin position="6"/>
        <end position="25"/>
    </location>
</feature>
<evidence type="ECO:0000313" key="2">
    <source>
        <dbReference type="EMBL" id="JAD45155.1"/>
    </source>
</evidence>
<keyword evidence="1" id="KW-0812">Transmembrane</keyword>
<dbReference type="AlphaFoldDB" id="A0A0A9A854"/>
<accession>A0A0A9A854</accession>
<proteinExistence type="predicted"/>
<name>A0A0A9A854_ARUDO</name>
<sequence length="37" mass="4206">MILVHRLFLLVNISFSSASWFVSVLNKPSKTTKQLLS</sequence>
<keyword evidence="1" id="KW-1133">Transmembrane helix</keyword>
<reference evidence="2" key="2">
    <citation type="journal article" date="2015" name="Data Brief">
        <title>Shoot transcriptome of the giant reed, Arundo donax.</title>
        <authorList>
            <person name="Barrero R.A."/>
            <person name="Guerrero F.D."/>
            <person name="Moolhuijzen P."/>
            <person name="Goolsby J.A."/>
            <person name="Tidwell J."/>
            <person name="Bellgard S.E."/>
            <person name="Bellgard M.I."/>
        </authorList>
    </citation>
    <scope>NUCLEOTIDE SEQUENCE</scope>
    <source>
        <tissue evidence="2">Shoot tissue taken approximately 20 cm above the soil surface</tissue>
    </source>
</reference>
<organism evidence="2">
    <name type="scientific">Arundo donax</name>
    <name type="common">Giant reed</name>
    <name type="synonym">Donax arundinaceus</name>
    <dbReference type="NCBI Taxonomy" id="35708"/>
    <lineage>
        <taxon>Eukaryota</taxon>
        <taxon>Viridiplantae</taxon>
        <taxon>Streptophyta</taxon>
        <taxon>Embryophyta</taxon>
        <taxon>Tracheophyta</taxon>
        <taxon>Spermatophyta</taxon>
        <taxon>Magnoliopsida</taxon>
        <taxon>Liliopsida</taxon>
        <taxon>Poales</taxon>
        <taxon>Poaceae</taxon>
        <taxon>PACMAD clade</taxon>
        <taxon>Arundinoideae</taxon>
        <taxon>Arundineae</taxon>
        <taxon>Arundo</taxon>
    </lineage>
</organism>
<keyword evidence="1" id="KW-0472">Membrane</keyword>